<keyword evidence="2" id="KW-0472">Membrane</keyword>
<proteinExistence type="predicted"/>
<evidence type="ECO:0000313" key="4">
    <source>
        <dbReference type="Proteomes" id="UP001154329"/>
    </source>
</evidence>
<accession>A0A9P0N8M2</accession>
<sequence>MNSTETALEHTEISEDADWALVDIANSINATGLLAEDLEEYGGLTEVQTLILACVATVIPLFLGLLLVLGVRMVWKKYKNHNTNSGYDNDGLRREDSCDAVKSSSFMQSAEELKTSESQYSVLMPDDAASTAVCCYAAANGASAPLPPLLYNSPPNNRFGDTNKTNLNGSIITLTMKNNHLIVETEERVPGVCMASSAGEVAAAATAAAAVAEAEAKSMDYEYDDDEFDMEAEMLRREFREASLLANGGGGGAACGPTTVAVDPAVLEPSSQTQVDLTADRRPTASVAQLQVAAADHSSGGSSSVDSRVAEMAYAYGNQCEYTVEDVASKHGGKGPSIAVVKSAAAASTATVNNNNNNNNNNNDEEYLVEQRLLGNGVDGGGGGHTGGDGDESPPPPNADNCSPGDRGLATTAAAAATAAVSQ</sequence>
<dbReference type="AlphaFoldDB" id="A0A9P0N8M2"/>
<dbReference type="Proteomes" id="UP001154329">
    <property type="component" value="Chromosome 1"/>
</dbReference>
<dbReference type="EMBL" id="OU899034">
    <property type="protein sequence ID" value="CAH1709618.1"/>
    <property type="molecule type" value="Genomic_DNA"/>
</dbReference>
<feature type="region of interest" description="Disordered" evidence="1">
    <location>
        <begin position="374"/>
        <end position="423"/>
    </location>
</feature>
<protein>
    <submittedName>
        <fullName evidence="3">Uncharacterized protein</fullName>
    </submittedName>
</protein>
<gene>
    <name evidence="3" type="ORF">APHIGO_LOCUS875</name>
</gene>
<evidence type="ECO:0000313" key="3">
    <source>
        <dbReference type="EMBL" id="CAH1709618.1"/>
    </source>
</evidence>
<keyword evidence="4" id="KW-1185">Reference proteome</keyword>
<reference evidence="3" key="2">
    <citation type="submission" date="2022-10" db="EMBL/GenBank/DDBJ databases">
        <authorList>
            <consortium name="ENA_rothamsted_submissions"/>
            <consortium name="culmorum"/>
            <person name="King R."/>
        </authorList>
    </citation>
    <scope>NUCLEOTIDE SEQUENCE</scope>
</reference>
<evidence type="ECO:0000256" key="2">
    <source>
        <dbReference type="SAM" id="Phobius"/>
    </source>
</evidence>
<keyword evidence="2" id="KW-1133">Transmembrane helix</keyword>
<feature type="transmembrane region" description="Helical" evidence="2">
    <location>
        <begin position="50"/>
        <end position="71"/>
    </location>
</feature>
<evidence type="ECO:0000256" key="1">
    <source>
        <dbReference type="SAM" id="MobiDB-lite"/>
    </source>
</evidence>
<feature type="compositionally biased region" description="Gly residues" evidence="1">
    <location>
        <begin position="377"/>
        <end position="387"/>
    </location>
</feature>
<organism evidence="3 4">
    <name type="scientific">Aphis gossypii</name>
    <name type="common">Cotton aphid</name>
    <dbReference type="NCBI Taxonomy" id="80765"/>
    <lineage>
        <taxon>Eukaryota</taxon>
        <taxon>Metazoa</taxon>
        <taxon>Ecdysozoa</taxon>
        <taxon>Arthropoda</taxon>
        <taxon>Hexapoda</taxon>
        <taxon>Insecta</taxon>
        <taxon>Pterygota</taxon>
        <taxon>Neoptera</taxon>
        <taxon>Paraneoptera</taxon>
        <taxon>Hemiptera</taxon>
        <taxon>Sternorrhyncha</taxon>
        <taxon>Aphidomorpha</taxon>
        <taxon>Aphidoidea</taxon>
        <taxon>Aphididae</taxon>
        <taxon>Aphidini</taxon>
        <taxon>Aphis</taxon>
        <taxon>Aphis</taxon>
    </lineage>
</organism>
<name>A0A9P0N8M2_APHGO</name>
<feature type="compositionally biased region" description="Low complexity" evidence="1">
    <location>
        <begin position="410"/>
        <end position="423"/>
    </location>
</feature>
<reference evidence="3" key="1">
    <citation type="submission" date="2022-02" db="EMBL/GenBank/DDBJ databases">
        <authorList>
            <person name="King R."/>
        </authorList>
    </citation>
    <scope>NUCLEOTIDE SEQUENCE</scope>
</reference>
<keyword evidence="2" id="KW-0812">Transmembrane</keyword>